<accession>A0ABV7Y716</accession>
<dbReference type="Gene3D" id="3.90.1200.10">
    <property type="match status" value="1"/>
</dbReference>
<dbReference type="SUPFAM" id="SSF56112">
    <property type="entry name" value="Protein kinase-like (PK-like)"/>
    <property type="match status" value="1"/>
</dbReference>
<keyword evidence="3" id="KW-1185">Reference proteome</keyword>
<protein>
    <submittedName>
        <fullName evidence="2">Phosphotransferase</fullName>
    </submittedName>
</protein>
<comment type="caution">
    <text evidence="2">The sequence shown here is derived from an EMBL/GenBank/DDBJ whole genome shotgun (WGS) entry which is preliminary data.</text>
</comment>
<reference evidence="3" key="1">
    <citation type="journal article" date="2019" name="Int. J. Syst. Evol. Microbiol.">
        <title>The Global Catalogue of Microorganisms (GCM) 10K type strain sequencing project: providing services to taxonomists for standard genome sequencing and annotation.</title>
        <authorList>
            <consortium name="The Broad Institute Genomics Platform"/>
            <consortium name="The Broad Institute Genome Sequencing Center for Infectious Disease"/>
            <person name="Wu L."/>
            <person name="Ma J."/>
        </authorList>
    </citation>
    <scope>NUCLEOTIDE SEQUENCE [LARGE SCALE GENOMIC DNA]</scope>
    <source>
        <strain evidence="3">CGMCC 4.7241</strain>
    </source>
</reference>
<proteinExistence type="predicted"/>
<dbReference type="EMBL" id="JBHRZH010000004">
    <property type="protein sequence ID" value="MFC3760045.1"/>
    <property type="molecule type" value="Genomic_DNA"/>
</dbReference>
<gene>
    <name evidence="2" type="ORF">ACFOUW_04295</name>
</gene>
<evidence type="ECO:0000259" key="1">
    <source>
        <dbReference type="Pfam" id="PF01636"/>
    </source>
</evidence>
<dbReference type="InterPro" id="IPR011009">
    <property type="entry name" value="Kinase-like_dom_sf"/>
</dbReference>
<evidence type="ECO:0000313" key="2">
    <source>
        <dbReference type="EMBL" id="MFC3760045.1"/>
    </source>
</evidence>
<name>A0ABV7Y716_9ACTN</name>
<sequence length="264" mass="27357">MTSALTAVGLPADAPCEPTTGATGELFRVSVGASTYALRLVSAASAVVGVLATMDAARGAGLPVPALIRQADWTNGHALLFEWMSGLSVPEALTRDPSSAGEMGRQLGITQRHIHGITAPASLPRVKDDPFGPPTYPIDSSGLPDGDALLHLDWHPLNVLVDNGALTAVLDWDNARAGHPYADLARTHTLLTIDPALSQLSPVERKGVAELAAGWAAGYGPEASSIPASCLAWAGRAMLRDLAARCSAEELAPVRAWTAAHEAA</sequence>
<evidence type="ECO:0000313" key="3">
    <source>
        <dbReference type="Proteomes" id="UP001595699"/>
    </source>
</evidence>
<organism evidence="2 3">
    <name type="scientific">Tenggerimyces flavus</name>
    <dbReference type="NCBI Taxonomy" id="1708749"/>
    <lineage>
        <taxon>Bacteria</taxon>
        <taxon>Bacillati</taxon>
        <taxon>Actinomycetota</taxon>
        <taxon>Actinomycetes</taxon>
        <taxon>Propionibacteriales</taxon>
        <taxon>Nocardioidaceae</taxon>
        <taxon>Tenggerimyces</taxon>
    </lineage>
</organism>
<feature type="domain" description="Aminoglycoside phosphotransferase" evidence="1">
    <location>
        <begin position="148"/>
        <end position="220"/>
    </location>
</feature>
<dbReference type="Pfam" id="PF01636">
    <property type="entry name" value="APH"/>
    <property type="match status" value="2"/>
</dbReference>
<dbReference type="InterPro" id="IPR002575">
    <property type="entry name" value="Aminoglycoside_PTrfase"/>
</dbReference>
<feature type="domain" description="Aminoglycoside phosphotransferase" evidence="1">
    <location>
        <begin position="22"/>
        <end position="127"/>
    </location>
</feature>
<dbReference type="RefSeq" id="WP_205120129.1">
    <property type="nucleotide sequence ID" value="NZ_JAFBCM010000001.1"/>
</dbReference>
<dbReference type="Proteomes" id="UP001595699">
    <property type="component" value="Unassembled WGS sequence"/>
</dbReference>